<keyword evidence="2" id="KW-0472">Membrane</keyword>
<proteinExistence type="predicted"/>
<dbReference type="STRING" id="86049.A0A1C1CXY3"/>
<dbReference type="Pfam" id="PF26616">
    <property type="entry name" value="CorA-like"/>
    <property type="match status" value="1"/>
</dbReference>
<organism evidence="4 5">
    <name type="scientific">Cladophialophora carrionii</name>
    <dbReference type="NCBI Taxonomy" id="86049"/>
    <lineage>
        <taxon>Eukaryota</taxon>
        <taxon>Fungi</taxon>
        <taxon>Dikarya</taxon>
        <taxon>Ascomycota</taxon>
        <taxon>Pezizomycotina</taxon>
        <taxon>Eurotiomycetes</taxon>
        <taxon>Chaetothyriomycetidae</taxon>
        <taxon>Chaetothyriales</taxon>
        <taxon>Herpotrichiellaceae</taxon>
        <taxon>Cladophialophora</taxon>
    </lineage>
</organism>
<dbReference type="AlphaFoldDB" id="A0A1C1CXY3"/>
<gene>
    <name evidence="4" type="ORF">CLCR_09921</name>
</gene>
<comment type="caution">
    <text evidence="4">The sequence shown here is derived from an EMBL/GenBank/DDBJ whole genome shotgun (WGS) entry which is preliminary data.</text>
</comment>
<reference evidence="5" key="1">
    <citation type="submission" date="2015-07" db="EMBL/GenBank/DDBJ databases">
        <authorList>
            <person name="Teixeira M.M."/>
            <person name="Souza R.C."/>
            <person name="Almeida L.G."/>
            <person name="Vicente V.A."/>
            <person name="de Hoog S."/>
            <person name="Bocca A.L."/>
            <person name="de Almeida S.R."/>
            <person name="Vasconcelos A.T."/>
            <person name="Felipe M.S."/>
        </authorList>
    </citation>
    <scope>NUCLEOTIDE SEQUENCE [LARGE SCALE GENOMIC DNA]</scope>
    <source>
        <strain evidence="5">KSF</strain>
    </source>
</reference>
<dbReference type="OrthoDB" id="5396681at2759"/>
<evidence type="ECO:0000259" key="3">
    <source>
        <dbReference type="Pfam" id="PF26616"/>
    </source>
</evidence>
<keyword evidence="2" id="KW-1133">Transmembrane helix</keyword>
<sequence>MALAAFLASCDRAADYPVNLLDSGSICPSLLQDYKRRLLQKTNTLFRPEPDARVELFYYDECQRSFGGNFSNSLPELKRHLAGSTNHVQKDKPCTFVFVGAPNARRPLYISLAMSQWIFSVFQVLPSFLEFLFVFGESLYPVDSQFSGFREDCRLETTLQRQKITELERSGQDYQICYNLKSFERKEGLQWPWSSRQTVVFHAFDAQQGQATWITVKANDVIRERLKEASDMILSRDPSAFTTLSRKFANTLTHHLVVVEWCAENCRRYLSDIEGNLQPIRHRAEADKVNNFVLTDDIMPTTTAGIPVSNLTPGRSWTLGHGSTRTNAAASPKSRVRSVPQPSQPLPPSMAVNVPVEYQDPPHLPPEYDPRNRIAQPDEEKHAFNIDELQQAQHLESHVSDAILVFKSNFLVLSQIDTFYRRLAQSQDVDSALRTSMQTSVHRFSKRMESVRNDLQMHLDRLDIISKLIAEYKNLLYGILEYQSMLANNTFALEARASAKRMEDMTQKMQDMTFKTTLETVLMRIITVVTVFFLPATFVSTMMSTDMVQYERSDTTIRSGRTSLGAVKLFLCVTFSLMVPTFASGCALYWWALRRAA</sequence>
<feature type="domain" description="CorA-like transporter" evidence="3">
    <location>
        <begin position="8"/>
        <end position="284"/>
    </location>
</feature>
<dbReference type="eggNOG" id="ENOG502SJEH">
    <property type="taxonomic scope" value="Eukaryota"/>
</dbReference>
<keyword evidence="5" id="KW-1185">Reference proteome</keyword>
<dbReference type="Proteomes" id="UP000094526">
    <property type="component" value="Unassembled WGS sequence"/>
</dbReference>
<dbReference type="InterPro" id="IPR058257">
    <property type="entry name" value="CorA-like_dom"/>
</dbReference>
<dbReference type="VEuPathDB" id="FungiDB:CLCR_09921"/>
<feature type="region of interest" description="Disordered" evidence="1">
    <location>
        <begin position="315"/>
        <end position="347"/>
    </location>
</feature>
<feature type="transmembrane region" description="Helical" evidence="2">
    <location>
        <begin position="521"/>
        <end position="545"/>
    </location>
</feature>
<evidence type="ECO:0000256" key="1">
    <source>
        <dbReference type="SAM" id="MobiDB-lite"/>
    </source>
</evidence>
<dbReference type="EMBL" id="LGRB01000008">
    <property type="protein sequence ID" value="OCT53407.1"/>
    <property type="molecule type" value="Genomic_DNA"/>
</dbReference>
<feature type="transmembrane region" description="Helical" evidence="2">
    <location>
        <begin position="566"/>
        <end position="592"/>
    </location>
</feature>
<evidence type="ECO:0000256" key="2">
    <source>
        <dbReference type="SAM" id="Phobius"/>
    </source>
</evidence>
<accession>A0A1C1CXY3</accession>
<keyword evidence="2" id="KW-0812">Transmembrane</keyword>
<evidence type="ECO:0000313" key="4">
    <source>
        <dbReference type="EMBL" id="OCT53407.1"/>
    </source>
</evidence>
<name>A0A1C1CXY3_9EURO</name>
<evidence type="ECO:0000313" key="5">
    <source>
        <dbReference type="Proteomes" id="UP000094526"/>
    </source>
</evidence>
<protein>
    <recommendedName>
        <fullName evidence="3">CorA-like transporter domain-containing protein</fullName>
    </recommendedName>
</protein>
<dbReference type="VEuPathDB" id="FungiDB:G647_00374"/>
<feature type="compositionally biased region" description="Polar residues" evidence="1">
    <location>
        <begin position="315"/>
        <end position="329"/>
    </location>
</feature>